<accession>A0AAD5RGE2</accession>
<comment type="caution">
    <text evidence="2">The sequence shown here is derived from an EMBL/GenBank/DDBJ whole genome shotgun (WGS) entry which is preliminary data.</text>
</comment>
<proteinExistence type="predicted"/>
<dbReference type="EMBL" id="JAKWBI020000990">
    <property type="protein sequence ID" value="KAJ2891787.1"/>
    <property type="molecule type" value="Genomic_DNA"/>
</dbReference>
<dbReference type="AlphaFoldDB" id="A0AAD5RGE2"/>
<gene>
    <name evidence="2" type="ORF">MKZ38_010728</name>
</gene>
<organism evidence="2 3">
    <name type="scientific">Zalerion maritima</name>
    <dbReference type="NCBI Taxonomy" id="339359"/>
    <lineage>
        <taxon>Eukaryota</taxon>
        <taxon>Fungi</taxon>
        <taxon>Dikarya</taxon>
        <taxon>Ascomycota</taxon>
        <taxon>Pezizomycotina</taxon>
        <taxon>Sordariomycetes</taxon>
        <taxon>Lulworthiomycetidae</taxon>
        <taxon>Lulworthiales</taxon>
        <taxon>Lulworthiaceae</taxon>
        <taxon>Zalerion</taxon>
    </lineage>
</organism>
<dbReference type="Proteomes" id="UP001201980">
    <property type="component" value="Unassembled WGS sequence"/>
</dbReference>
<keyword evidence="3" id="KW-1185">Reference proteome</keyword>
<protein>
    <submittedName>
        <fullName evidence="2">Uncharacterized protein</fullName>
    </submittedName>
</protein>
<keyword evidence="1" id="KW-0732">Signal</keyword>
<reference evidence="2" key="1">
    <citation type="submission" date="2022-07" db="EMBL/GenBank/DDBJ databases">
        <title>Draft genome sequence of Zalerion maritima ATCC 34329, a (micro)plastics degrading marine fungus.</title>
        <authorList>
            <person name="Paco A."/>
            <person name="Goncalves M.F.M."/>
            <person name="Rocha-Santos T.A.P."/>
            <person name="Alves A."/>
        </authorList>
    </citation>
    <scope>NUCLEOTIDE SEQUENCE</scope>
    <source>
        <strain evidence="2">ATCC 34329</strain>
    </source>
</reference>
<feature type="signal peptide" evidence="1">
    <location>
        <begin position="1"/>
        <end position="19"/>
    </location>
</feature>
<evidence type="ECO:0000313" key="2">
    <source>
        <dbReference type="EMBL" id="KAJ2891787.1"/>
    </source>
</evidence>
<evidence type="ECO:0000313" key="3">
    <source>
        <dbReference type="Proteomes" id="UP001201980"/>
    </source>
</evidence>
<evidence type="ECO:0000256" key="1">
    <source>
        <dbReference type="SAM" id="SignalP"/>
    </source>
</evidence>
<name>A0AAD5RGE2_9PEZI</name>
<feature type="chain" id="PRO_5042038075" evidence="1">
    <location>
        <begin position="20"/>
        <end position="129"/>
    </location>
</feature>
<sequence>MQLPTTALLLAFFAGASSAGRLVPRTNNGMAAILGAFSDTNCHSEQTDFSQSADGNWGTCTSLGGSSMKIWWLAKGCEILTFNKDRECSTVPSHNIFTLNECINTSDDWSLEVYCILGDKAPRKHGEQN</sequence>